<dbReference type="EMBL" id="FN554889">
    <property type="protein sequence ID" value="CBG69132.1"/>
    <property type="molecule type" value="Genomic_DNA"/>
</dbReference>
<dbReference type="PANTHER" id="PTHR34823:SF1">
    <property type="entry name" value="CHITIN-BINDING TYPE-4 DOMAIN-CONTAINING PROTEIN"/>
    <property type="match status" value="1"/>
</dbReference>
<name>C9YUN2_STRSW</name>
<dbReference type="InterPro" id="IPR051024">
    <property type="entry name" value="GlcNAc_Chitin_IntDeg"/>
</dbReference>
<keyword evidence="1" id="KW-0732">Signal</keyword>
<evidence type="ECO:0000256" key="3">
    <source>
        <dbReference type="SAM" id="Phobius"/>
    </source>
</evidence>
<dbReference type="InterPro" id="IPR004302">
    <property type="entry name" value="Cellulose/chitin-bd_N"/>
</dbReference>
<feature type="compositionally biased region" description="Low complexity" evidence="2">
    <location>
        <begin position="297"/>
        <end position="312"/>
    </location>
</feature>
<evidence type="ECO:0000256" key="2">
    <source>
        <dbReference type="SAM" id="MobiDB-lite"/>
    </source>
</evidence>
<keyword evidence="3" id="KW-0812">Transmembrane</keyword>
<dbReference type="HOGENOM" id="CLU_039396_0_0_11"/>
<evidence type="ECO:0000256" key="1">
    <source>
        <dbReference type="ARBA" id="ARBA00022729"/>
    </source>
</evidence>
<evidence type="ECO:0000313" key="6">
    <source>
        <dbReference type="Proteomes" id="UP000001444"/>
    </source>
</evidence>
<sequence length="352" mass="35917">MYRLSARRTGAHPAGAHRPGAHHDSAHRDSGRGDGGRRAAVATAAAVVVAPLLLTAGTATPARAHGAPTDPVSRVSACSPEGEAQGSAACRAAVAANGGPFTAWDNLRIAGVNGRDRQVVPDGQLCSGGLAPYKGLDLARADWPSTRLSPGGTLNLTYRSTIPHTGTFKLFLTKPGYDPTKPLAWSDLPEQPFASVTDPPLRDGSYRFSAKLPADRSGRHVLYTIWQNTSTVDTYYSCSDVVFPKTKRADSGTGGASSGETPAEREGAGAGEPASEKTPEPASAAPSGSTQAPPPDSGAGAPAADAGTPVASTTDESGTSVPLVAGGATALVVAVGAVLFLRGRRHRSRVDD</sequence>
<dbReference type="Gene3D" id="2.70.50.50">
    <property type="entry name" value="chitin-binding protein cbp21"/>
    <property type="match status" value="1"/>
</dbReference>
<dbReference type="SUPFAM" id="SSF81296">
    <property type="entry name" value="E set domains"/>
    <property type="match status" value="1"/>
</dbReference>
<dbReference type="Pfam" id="PF03067">
    <property type="entry name" value="LPMO_10"/>
    <property type="match status" value="1"/>
</dbReference>
<feature type="region of interest" description="Disordered" evidence="2">
    <location>
        <begin position="1"/>
        <end position="38"/>
    </location>
</feature>
<organism evidence="5 6">
    <name type="scientific">Streptomyces scabiei (strain 87.22)</name>
    <dbReference type="NCBI Taxonomy" id="680198"/>
    <lineage>
        <taxon>Bacteria</taxon>
        <taxon>Bacillati</taxon>
        <taxon>Actinomycetota</taxon>
        <taxon>Actinomycetes</taxon>
        <taxon>Kitasatosporales</taxon>
        <taxon>Streptomycetaceae</taxon>
        <taxon>Streptomyces</taxon>
    </lineage>
</organism>
<accession>C9YUN2</accession>
<keyword evidence="3" id="KW-1133">Transmembrane helix</keyword>
<dbReference type="RefSeq" id="WP_012999856.1">
    <property type="nucleotide sequence ID" value="NC_013929.1"/>
</dbReference>
<dbReference type="CAZy" id="AA10">
    <property type="family name" value="Auxiliary Activities 10"/>
</dbReference>
<feature type="region of interest" description="Disordered" evidence="2">
    <location>
        <begin position="61"/>
        <end position="80"/>
    </location>
</feature>
<dbReference type="PANTHER" id="PTHR34823">
    <property type="entry name" value="GLCNAC-BINDING PROTEIN A"/>
    <property type="match status" value="1"/>
</dbReference>
<dbReference type="CDD" id="cd21177">
    <property type="entry name" value="LPMO_AA10"/>
    <property type="match status" value="1"/>
</dbReference>
<dbReference type="KEGG" id="scb:SCAB_20161"/>
<feature type="compositionally biased region" description="Basic residues" evidence="2">
    <location>
        <begin position="1"/>
        <end position="10"/>
    </location>
</feature>
<reference evidence="5 6" key="1">
    <citation type="journal article" date="2010" name="Mol. Plant Microbe Interact.">
        <title>Streptomyces scabies 87-22 contains a coronafacic acid-like biosynthetic cluster that contributes to plant-microbe interactions.</title>
        <authorList>
            <person name="Bignell D.R."/>
            <person name="Seipke R.F."/>
            <person name="Huguet-Tapia J.C."/>
            <person name="Chambers A.H."/>
            <person name="Parry R.J."/>
            <person name="Loria R."/>
        </authorList>
    </citation>
    <scope>NUCLEOTIDE SEQUENCE [LARGE SCALE GENOMIC DNA]</scope>
    <source>
        <strain evidence="5 6">87.22</strain>
    </source>
</reference>
<dbReference type="GeneID" id="24313906"/>
<proteinExistence type="predicted"/>
<dbReference type="eggNOG" id="COG3397">
    <property type="taxonomic scope" value="Bacteria"/>
</dbReference>
<dbReference type="Proteomes" id="UP000001444">
    <property type="component" value="Chromosome"/>
</dbReference>
<feature type="transmembrane region" description="Helical" evidence="3">
    <location>
        <begin position="321"/>
        <end position="341"/>
    </location>
</feature>
<evidence type="ECO:0000313" key="5">
    <source>
        <dbReference type="EMBL" id="CBG69132.1"/>
    </source>
</evidence>
<feature type="compositionally biased region" description="Basic and acidic residues" evidence="2">
    <location>
        <begin position="21"/>
        <end position="37"/>
    </location>
</feature>
<feature type="region of interest" description="Disordered" evidence="2">
    <location>
        <begin position="246"/>
        <end position="322"/>
    </location>
</feature>
<gene>
    <name evidence="5" type="ordered locus">SCAB_20161</name>
</gene>
<dbReference type="AlphaFoldDB" id="C9YUN2"/>
<dbReference type="InterPro" id="IPR014756">
    <property type="entry name" value="Ig_E-set"/>
</dbReference>
<keyword evidence="3" id="KW-0472">Membrane</keyword>
<protein>
    <submittedName>
        <fullName evidence="5">Putative secreted chitin/cellulose-binding protein</fullName>
    </submittedName>
</protein>
<feature type="domain" description="Chitin-binding type-4" evidence="4">
    <location>
        <begin position="65"/>
        <end position="241"/>
    </location>
</feature>
<keyword evidence="6" id="KW-1185">Reference proteome</keyword>
<dbReference type="STRING" id="680198.SCAB_20161"/>
<evidence type="ECO:0000259" key="4">
    <source>
        <dbReference type="Pfam" id="PF03067"/>
    </source>
</evidence>